<dbReference type="InterPro" id="IPR012677">
    <property type="entry name" value="Nucleotide-bd_a/b_plait_sf"/>
</dbReference>
<dbReference type="SMART" id="SM00360">
    <property type="entry name" value="RRM"/>
    <property type="match status" value="1"/>
</dbReference>
<feature type="region of interest" description="Disordered" evidence="6">
    <location>
        <begin position="570"/>
        <end position="598"/>
    </location>
</feature>
<evidence type="ECO:0000256" key="6">
    <source>
        <dbReference type="SAM" id="MobiDB-lite"/>
    </source>
</evidence>
<feature type="compositionally biased region" description="Polar residues" evidence="6">
    <location>
        <begin position="466"/>
        <end position="476"/>
    </location>
</feature>
<dbReference type="InterPro" id="IPR035979">
    <property type="entry name" value="RBD_domain_sf"/>
</dbReference>
<proteinExistence type="predicted"/>
<feature type="region of interest" description="Disordered" evidence="6">
    <location>
        <begin position="213"/>
        <end position="247"/>
    </location>
</feature>
<comment type="function">
    <text evidence="3">Has a role in the perception of gravity.</text>
</comment>
<feature type="region of interest" description="Disordered" evidence="6">
    <location>
        <begin position="1"/>
        <end position="50"/>
    </location>
</feature>
<sequence>MPDKEFPARACGLAAASHKQARDSASSAENTSNCLTKKSGSNEGRHKAGDDYVNPRFAMYPSSPAAAAAAAAAGLHHQSQHMHAHQLHQQYLQLQTQMLIMQHQIQHQQEQARLAQQKQASTREFDETNVYVAHLPVTMTHEEFFELMSKFGTVVSSRILVGDHWRKKGVKGVGFARMSTEEEALAAIKGVNNMRLPGSSVLLRARLAFKTIRRDGHPDGDDNDLMEPESTDEVDYRPQQQTPSVSVNGARRTVATQWPAYMQPFPAAITPHPGMEYMAAPAMYPSYSLACPPCPGASVCHAPSAPPHPYSIPPAWTIDHSSCAAAAAAAAAASAQSASAQYSGNPSEDASSSDYCWLGQQADYLSTGWAGANDAYCSAATPAAPFYDPQLALSAHAAYAQSAAVAAASKSSGCPLTLAAATLLAKPAANVTWAAGDDINLLPRPKKPILITAPATSKEHAEPATSDPTASNPSTSTKDDKLANSITSPSDSSDAVERLSAGGDGLTYPQARPNNYKYPPVPGLSYSQNFAYAFQSTNDAATFDAQNTFMSAPAPTFASAMISASQRHQKQCTTSKTNLEGGEEKHTPDATDKKDTEQLPPNILNIAQTCAGIVLPEEYYAEEVRKSLEGIVWVHLGCYPANPIILYKNHRPIFGIFHPEYKIYYGSIFYGDSAPGLPLISCAAPKNYELPSVPRRIIGQEVEHAVVEMKILTVESRGRNKASEYIYLLSWQLVPEAVQ</sequence>
<dbReference type="GO" id="GO:0003723">
    <property type="term" value="F:RNA binding"/>
    <property type="evidence" value="ECO:0007669"/>
    <property type="project" value="UniProtKB-UniRule"/>
</dbReference>
<dbReference type="PANTHER" id="PTHR24012">
    <property type="entry name" value="RNA BINDING PROTEIN"/>
    <property type="match status" value="1"/>
</dbReference>
<dbReference type="AlphaFoldDB" id="A0A7R9GBZ0"/>
<dbReference type="SUPFAM" id="SSF54928">
    <property type="entry name" value="RNA-binding domain, RBD"/>
    <property type="match status" value="1"/>
</dbReference>
<evidence type="ECO:0000259" key="7">
    <source>
        <dbReference type="PROSITE" id="PS50102"/>
    </source>
</evidence>
<reference evidence="8" key="1">
    <citation type="submission" date="2020-11" db="EMBL/GenBank/DDBJ databases">
        <authorList>
            <person name="Tran Van P."/>
        </authorList>
    </citation>
    <scope>NUCLEOTIDE SEQUENCE</scope>
</reference>
<evidence type="ECO:0000256" key="1">
    <source>
        <dbReference type="ARBA" id="ARBA00022737"/>
    </source>
</evidence>
<organism evidence="8">
    <name type="scientific">Notodromas monacha</name>
    <dbReference type="NCBI Taxonomy" id="399045"/>
    <lineage>
        <taxon>Eukaryota</taxon>
        <taxon>Metazoa</taxon>
        <taxon>Ecdysozoa</taxon>
        <taxon>Arthropoda</taxon>
        <taxon>Crustacea</taxon>
        <taxon>Oligostraca</taxon>
        <taxon>Ostracoda</taxon>
        <taxon>Podocopa</taxon>
        <taxon>Podocopida</taxon>
        <taxon>Cypridocopina</taxon>
        <taxon>Cypridoidea</taxon>
        <taxon>Cyprididae</taxon>
        <taxon>Notodromas</taxon>
    </lineage>
</organism>
<evidence type="ECO:0000256" key="3">
    <source>
        <dbReference type="ARBA" id="ARBA00037469"/>
    </source>
</evidence>
<dbReference type="EMBL" id="OA882740">
    <property type="protein sequence ID" value="CAD7276757.1"/>
    <property type="molecule type" value="Genomic_DNA"/>
</dbReference>
<dbReference type="Pfam" id="PF00076">
    <property type="entry name" value="RRM_1"/>
    <property type="match status" value="1"/>
</dbReference>
<dbReference type="Gene3D" id="3.30.70.330">
    <property type="match status" value="1"/>
</dbReference>
<evidence type="ECO:0000256" key="5">
    <source>
        <dbReference type="PROSITE-ProRule" id="PRU00176"/>
    </source>
</evidence>
<feature type="compositionally biased region" description="Polar residues" evidence="6">
    <location>
        <begin position="23"/>
        <end position="42"/>
    </location>
</feature>
<dbReference type="PRINTS" id="PR00961">
    <property type="entry name" value="HUDSXLRNA"/>
</dbReference>
<evidence type="ECO:0000313" key="9">
    <source>
        <dbReference type="Proteomes" id="UP000678499"/>
    </source>
</evidence>
<dbReference type="InterPro" id="IPR000504">
    <property type="entry name" value="RRM_dom"/>
</dbReference>
<dbReference type="InterPro" id="IPR002343">
    <property type="entry name" value="Hud_Sxl_RNA"/>
</dbReference>
<protein>
    <recommendedName>
        <fullName evidence="4">Protein alan shepard</fullName>
    </recommendedName>
</protein>
<dbReference type="PROSITE" id="PS50102">
    <property type="entry name" value="RRM"/>
    <property type="match status" value="1"/>
</dbReference>
<evidence type="ECO:0000256" key="2">
    <source>
        <dbReference type="ARBA" id="ARBA00022884"/>
    </source>
</evidence>
<evidence type="ECO:0000313" key="8">
    <source>
        <dbReference type="EMBL" id="CAD7276757.1"/>
    </source>
</evidence>
<dbReference type="OrthoDB" id="271725at2759"/>
<name>A0A7R9GBZ0_9CRUS</name>
<keyword evidence="2 5" id="KW-0694">RNA-binding</keyword>
<dbReference type="Proteomes" id="UP000678499">
    <property type="component" value="Unassembled WGS sequence"/>
</dbReference>
<feature type="compositionally biased region" description="Basic and acidic residues" evidence="6">
    <location>
        <begin position="582"/>
        <end position="597"/>
    </location>
</feature>
<keyword evidence="1" id="KW-0677">Repeat</keyword>
<accession>A0A7R9GBZ0</accession>
<feature type="compositionally biased region" description="Polar residues" evidence="6">
    <location>
        <begin position="238"/>
        <end position="247"/>
    </location>
</feature>
<keyword evidence="9" id="KW-1185">Reference proteome</keyword>
<gene>
    <name evidence="8" type="ORF">NMOB1V02_LOCUS4507</name>
</gene>
<feature type="compositionally biased region" description="Acidic residues" evidence="6">
    <location>
        <begin position="221"/>
        <end position="233"/>
    </location>
</feature>
<feature type="region of interest" description="Disordered" evidence="6">
    <location>
        <begin position="454"/>
        <end position="514"/>
    </location>
</feature>
<feature type="compositionally biased region" description="Polar residues" evidence="6">
    <location>
        <begin position="484"/>
        <end position="493"/>
    </location>
</feature>
<dbReference type="GO" id="GO:1990904">
    <property type="term" value="C:ribonucleoprotein complex"/>
    <property type="evidence" value="ECO:0007669"/>
    <property type="project" value="InterPro"/>
</dbReference>
<dbReference type="EMBL" id="CAJPEX010000703">
    <property type="protein sequence ID" value="CAG0916909.1"/>
    <property type="molecule type" value="Genomic_DNA"/>
</dbReference>
<feature type="domain" description="RRM" evidence="7">
    <location>
        <begin position="128"/>
        <end position="210"/>
    </location>
</feature>
<evidence type="ECO:0000256" key="4">
    <source>
        <dbReference type="ARBA" id="ARBA00039536"/>
    </source>
</evidence>